<dbReference type="AlphaFoldDB" id="A0A645HNP8"/>
<protein>
    <submittedName>
        <fullName evidence="1">Uncharacterized protein</fullName>
    </submittedName>
</protein>
<evidence type="ECO:0000313" key="1">
    <source>
        <dbReference type="EMBL" id="MPN37734.1"/>
    </source>
</evidence>
<comment type="caution">
    <text evidence="1">The sequence shown here is derived from an EMBL/GenBank/DDBJ whole genome shotgun (WGS) entry which is preliminary data.</text>
</comment>
<gene>
    <name evidence="1" type="ORF">SDC9_185255</name>
</gene>
<dbReference type="EMBL" id="VSSQ01092560">
    <property type="protein sequence ID" value="MPN37734.1"/>
    <property type="molecule type" value="Genomic_DNA"/>
</dbReference>
<accession>A0A645HNP8</accession>
<proteinExistence type="predicted"/>
<reference evidence="1" key="1">
    <citation type="submission" date="2019-08" db="EMBL/GenBank/DDBJ databases">
        <authorList>
            <person name="Kucharzyk K."/>
            <person name="Murdoch R.W."/>
            <person name="Higgins S."/>
            <person name="Loffler F."/>
        </authorList>
    </citation>
    <scope>NUCLEOTIDE SEQUENCE</scope>
</reference>
<name>A0A645HNP8_9ZZZZ</name>
<sequence>MVRALNFKSHFIEREGNITARVLPLIKRRNVEIFGHIARRERRQPVLAKRKKEKLAFGFYQDIISHGLSLFKRLF</sequence>
<organism evidence="1">
    <name type="scientific">bioreactor metagenome</name>
    <dbReference type="NCBI Taxonomy" id="1076179"/>
    <lineage>
        <taxon>unclassified sequences</taxon>
        <taxon>metagenomes</taxon>
        <taxon>ecological metagenomes</taxon>
    </lineage>
</organism>